<name>A0A806CFG4_9SPIR</name>
<dbReference type="AlphaFoldDB" id="A0A806CFG4"/>
<protein>
    <submittedName>
        <fullName evidence="1">Conserved domain protein</fullName>
    </submittedName>
</protein>
<keyword evidence="2" id="KW-1185">Reference proteome</keyword>
<geneLocation type="plasmid" evidence="1 2">
    <name>SV1_cp32-4</name>
</geneLocation>
<accession>A0A806CFG4</accession>
<evidence type="ECO:0000313" key="2">
    <source>
        <dbReference type="Proteomes" id="UP000006166"/>
    </source>
</evidence>
<dbReference type="InterPro" id="IPR006493">
    <property type="entry name" value="Holin_BlyA"/>
</dbReference>
<keyword evidence="1" id="KW-0614">Plasmid</keyword>
<reference evidence="1 2" key="1">
    <citation type="journal article" date="2011" name="J. Bacteriol.">
        <title>Whole genome sequence of an unusual Borrelia burgdorferi sensu lato isolate.</title>
        <authorList>
            <person name="Casjens S.R."/>
            <person name="Fraser-Liggett C.M."/>
            <person name="Mongodin E.F."/>
            <person name="Qiu W.G."/>
            <person name="Dunn J.J."/>
            <person name="Luft B.J."/>
            <person name="Schutzer S.E."/>
        </authorList>
    </citation>
    <scope>NUCLEOTIDE SEQUENCE [LARGE SCALE GENOMIC DNA]</scope>
    <source>
        <strain evidence="1 2">SV1</strain>
    </source>
</reference>
<dbReference type="RefSeq" id="WP_012672889.1">
    <property type="nucleotide sequence ID" value="NC_012260.1"/>
</dbReference>
<evidence type="ECO:0000313" key="1">
    <source>
        <dbReference type="EMBL" id="ACN93404.1"/>
    </source>
</evidence>
<organism evidence="1 2">
    <name type="scientific">Borreliella finlandensis</name>
    <dbReference type="NCBI Taxonomy" id="498741"/>
    <lineage>
        <taxon>Bacteria</taxon>
        <taxon>Pseudomonadati</taxon>
        <taxon>Spirochaetota</taxon>
        <taxon>Spirochaetia</taxon>
        <taxon>Spirochaetales</taxon>
        <taxon>Borreliaceae</taxon>
        <taxon>Borreliella</taxon>
    </lineage>
</organism>
<dbReference type="Proteomes" id="UP000006166">
    <property type="component" value="Plasmid SV1_cp32-4"/>
</dbReference>
<dbReference type="Pfam" id="PF05102">
    <property type="entry name" value="Holin_BlyA"/>
    <property type="match status" value="1"/>
</dbReference>
<sequence length="44" mass="4830">MIFVTALVLGGLILLRPLLKDVLSIAIGKLFRNGNGNTHIKKRD</sequence>
<gene>
    <name evidence="1" type="ORF">BSV1_R29</name>
</gene>
<dbReference type="EMBL" id="CP001520">
    <property type="protein sequence ID" value="ACN93404.1"/>
    <property type="molecule type" value="Genomic_DNA"/>
</dbReference>
<proteinExistence type="predicted"/>